<keyword evidence="5 7" id="KW-1133">Transmembrane helix</keyword>
<evidence type="ECO:0000256" key="3">
    <source>
        <dbReference type="ARBA" id="ARBA00022692"/>
    </source>
</evidence>
<evidence type="ECO:0000259" key="8">
    <source>
        <dbReference type="Pfam" id="PF13839"/>
    </source>
</evidence>
<protein>
    <recommendedName>
        <fullName evidence="12">Trichome birefringence-like N-terminal domain-containing protein</fullName>
    </recommendedName>
</protein>
<dbReference type="InterPro" id="IPR029962">
    <property type="entry name" value="TBL"/>
</dbReference>
<dbReference type="Proteomes" id="UP001443914">
    <property type="component" value="Unassembled WGS sequence"/>
</dbReference>
<evidence type="ECO:0000256" key="6">
    <source>
        <dbReference type="ARBA" id="ARBA00023136"/>
    </source>
</evidence>
<evidence type="ECO:0000256" key="1">
    <source>
        <dbReference type="ARBA" id="ARBA00004167"/>
    </source>
</evidence>
<evidence type="ECO:0000256" key="7">
    <source>
        <dbReference type="SAM" id="Phobius"/>
    </source>
</evidence>
<evidence type="ECO:0000313" key="11">
    <source>
        <dbReference type="Proteomes" id="UP001443914"/>
    </source>
</evidence>
<gene>
    <name evidence="10" type="ORF">RND81_09G074300</name>
</gene>
<dbReference type="InterPro" id="IPR026057">
    <property type="entry name" value="TBL_C"/>
</dbReference>
<comment type="subcellular location">
    <subcellularLocation>
        <location evidence="1">Membrane</location>
        <topology evidence="1">Single-pass membrane protein</topology>
    </subcellularLocation>
</comment>
<dbReference type="EMBL" id="JBDFQZ010000009">
    <property type="protein sequence ID" value="KAK9689672.1"/>
    <property type="molecule type" value="Genomic_DNA"/>
</dbReference>
<feature type="domain" description="Trichome birefringence-like N-terminal" evidence="9">
    <location>
        <begin position="71"/>
        <end position="122"/>
    </location>
</feature>
<sequence length="401" mass="45590">MSHASLTNTSISQILKSKKLVIPTSLTLTLLLFTFLLNYTNPFTPLTSTFIPSIIGARNESTTVDNGSNRSCDIFNGRWVHDDSYPIYPPGSCPFIDKFSCFDHGRSDLGYLAYRWQPLGCDIPRFDGVKMLEMLRGKRLVFVGDSLNRNMCLSLICALSVHTGITKLEEPKHLYAFNVKDYNCSITNIEAPFLVDRDTQRGTLRLDKIEHKASEYYDADFLMFNTGRWWNPSKAKRGENFFQEGDFVHSKLDLEEAYGKALKTWAKWVDGNVNKNKTRVFFAGISAAHFSGGQWNSGGNCNGETEPITNTTLLTRYPRMMRTLESVISNMSTPVIYLNITQMTGYRKDAHPSIYWQSEADRRPGMHQDCTHWCIPGVPDSWNQLFYVSLLSSSNSSTRTY</sequence>
<dbReference type="GO" id="GO:0005794">
    <property type="term" value="C:Golgi apparatus"/>
    <property type="evidence" value="ECO:0007669"/>
    <property type="project" value="TreeGrafter"/>
</dbReference>
<dbReference type="Pfam" id="PF14416">
    <property type="entry name" value="PMR5N"/>
    <property type="match status" value="1"/>
</dbReference>
<organism evidence="10 11">
    <name type="scientific">Saponaria officinalis</name>
    <name type="common">Common soapwort</name>
    <name type="synonym">Lychnis saponaria</name>
    <dbReference type="NCBI Taxonomy" id="3572"/>
    <lineage>
        <taxon>Eukaryota</taxon>
        <taxon>Viridiplantae</taxon>
        <taxon>Streptophyta</taxon>
        <taxon>Embryophyta</taxon>
        <taxon>Tracheophyta</taxon>
        <taxon>Spermatophyta</taxon>
        <taxon>Magnoliopsida</taxon>
        <taxon>eudicotyledons</taxon>
        <taxon>Gunneridae</taxon>
        <taxon>Pentapetalae</taxon>
        <taxon>Caryophyllales</taxon>
        <taxon>Caryophyllaceae</taxon>
        <taxon>Caryophylleae</taxon>
        <taxon>Saponaria</taxon>
    </lineage>
</organism>
<dbReference type="GO" id="GO:0016413">
    <property type="term" value="F:O-acetyltransferase activity"/>
    <property type="evidence" value="ECO:0007669"/>
    <property type="project" value="InterPro"/>
</dbReference>
<keyword evidence="11" id="KW-1185">Reference proteome</keyword>
<evidence type="ECO:0008006" key="12">
    <source>
        <dbReference type="Google" id="ProtNLM"/>
    </source>
</evidence>
<keyword evidence="6 7" id="KW-0472">Membrane</keyword>
<reference evidence="10" key="1">
    <citation type="submission" date="2024-03" db="EMBL/GenBank/DDBJ databases">
        <title>WGS assembly of Saponaria officinalis var. Norfolk2.</title>
        <authorList>
            <person name="Jenkins J."/>
            <person name="Shu S."/>
            <person name="Grimwood J."/>
            <person name="Barry K."/>
            <person name="Goodstein D."/>
            <person name="Schmutz J."/>
            <person name="Leebens-Mack J."/>
            <person name="Osbourn A."/>
        </authorList>
    </citation>
    <scope>NUCLEOTIDE SEQUENCE [LARGE SCALE GENOMIC DNA]</scope>
    <source>
        <strain evidence="10">JIC</strain>
    </source>
</reference>
<keyword evidence="4" id="KW-0735">Signal-anchor</keyword>
<dbReference type="InterPro" id="IPR025846">
    <property type="entry name" value="TBL_N"/>
</dbReference>
<evidence type="ECO:0000256" key="4">
    <source>
        <dbReference type="ARBA" id="ARBA00022968"/>
    </source>
</evidence>
<dbReference type="GO" id="GO:0016020">
    <property type="term" value="C:membrane"/>
    <property type="evidence" value="ECO:0007669"/>
    <property type="project" value="UniProtKB-SubCell"/>
</dbReference>
<feature type="transmembrane region" description="Helical" evidence="7">
    <location>
        <begin position="20"/>
        <end position="39"/>
    </location>
</feature>
<keyword evidence="3 7" id="KW-0812">Transmembrane</keyword>
<evidence type="ECO:0000313" key="10">
    <source>
        <dbReference type="EMBL" id="KAK9689672.1"/>
    </source>
</evidence>
<comment type="similarity">
    <text evidence="2">Belongs to the PC-esterase family. TBL subfamily.</text>
</comment>
<evidence type="ECO:0000256" key="5">
    <source>
        <dbReference type="ARBA" id="ARBA00022989"/>
    </source>
</evidence>
<evidence type="ECO:0000259" key="9">
    <source>
        <dbReference type="Pfam" id="PF14416"/>
    </source>
</evidence>
<feature type="domain" description="Trichome birefringence-like C-terminal" evidence="8">
    <location>
        <begin position="123"/>
        <end position="387"/>
    </location>
</feature>
<accession>A0AAW1IJ92</accession>
<name>A0AAW1IJ92_SAPOF</name>
<comment type="caution">
    <text evidence="10">The sequence shown here is derived from an EMBL/GenBank/DDBJ whole genome shotgun (WGS) entry which is preliminary data.</text>
</comment>
<dbReference type="AlphaFoldDB" id="A0AAW1IJ92"/>
<evidence type="ECO:0000256" key="2">
    <source>
        <dbReference type="ARBA" id="ARBA00007727"/>
    </source>
</evidence>
<proteinExistence type="inferred from homology"/>
<dbReference type="PANTHER" id="PTHR32285">
    <property type="entry name" value="PROTEIN TRICHOME BIREFRINGENCE-LIKE 9-RELATED"/>
    <property type="match status" value="1"/>
</dbReference>
<dbReference type="Pfam" id="PF13839">
    <property type="entry name" value="PC-Esterase"/>
    <property type="match status" value="1"/>
</dbReference>
<dbReference type="PANTHER" id="PTHR32285:SF241">
    <property type="entry name" value="PROTEIN TRICHOME BIREFRINGENCE-LIKE 4"/>
    <property type="match status" value="1"/>
</dbReference>